<dbReference type="InterPro" id="IPR015422">
    <property type="entry name" value="PyrdxlP-dep_Trfase_small"/>
</dbReference>
<dbReference type="PIRSF" id="PIRSF005572">
    <property type="entry name" value="NifS"/>
    <property type="match status" value="1"/>
</dbReference>
<evidence type="ECO:0000259" key="9">
    <source>
        <dbReference type="Pfam" id="PF00266"/>
    </source>
</evidence>
<dbReference type="Proteomes" id="UP000177996">
    <property type="component" value="Unassembled WGS sequence"/>
</dbReference>
<dbReference type="Gene3D" id="3.90.1150.10">
    <property type="entry name" value="Aspartate Aminotransferase, domain 1"/>
    <property type="match status" value="1"/>
</dbReference>
<dbReference type="InterPro" id="IPR015424">
    <property type="entry name" value="PyrdxlP-dep_Trfase"/>
</dbReference>
<dbReference type="GO" id="GO:0031071">
    <property type="term" value="F:cysteine desulfurase activity"/>
    <property type="evidence" value="ECO:0007669"/>
    <property type="project" value="UniProtKB-EC"/>
</dbReference>
<accession>A0A1G2D439</accession>
<keyword evidence="7" id="KW-0411">Iron-sulfur</keyword>
<protein>
    <recommendedName>
        <fullName evidence="9">Aminotransferase class V domain-containing protein</fullName>
    </recommendedName>
</protein>
<comment type="catalytic activity">
    <reaction evidence="8">
        <text>(sulfur carrier)-H + L-cysteine = (sulfur carrier)-SH + L-alanine</text>
        <dbReference type="Rhea" id="RHEA:43892"/>
        <dbReference type="Rhea" id="RHEA-COMP:14737"/>
        <dbReference type="Rhea" id="RHEA-COMP:14739"/>
        <dbReference type="ChEBI" id="CHEBI:29917"/>
        <dbReference type="ChEBI" id="CHEBI:35235"/>
        <dbReference type="ChEBI" id="CHEBI:57972"/>
        <dbReference type="ChEBI" id="CHEBI:64428"/>
        <dbReference type="EC" id="2.8.1.7"/>
    </reaction>
</comment>
<dbReference type="Gene3D" id="3.40.640.10">
    <property type="entry name" value="Type I PLP-dependent aspartate aminotransferase-like (Major domain)"/>
    <property type="match status" value="1"/>
</dbReference>
<dbReference type="Gene3D" id="1.10.260.50">
    <property type="match status" value="1"/>
</dbReference>
<dbReference type="Pfam" id="PF00266">
    <property type="entry name" value="Aminotran_5"/>
    <property type="match status" value="2"/>
</dbReference>
<dbReference type="InterPro" id="IPR000192">
    <property type="entry name" value="Aminotrans_V_dom"/>
</dbReference>
<dbReference type="GO" id="GO:0046872">
    <property type="term" value="F:metal ion binding"/>
    <property type="evidence" value="ECO:0007669"/>
    <property type="project" value="UniProtKB-KW"/>
</dbReference>
<evidence type="ECO:0000256" key="1">
    <source>
        <dbReference type="ARBA" id="ARBA00001933"/>
    </source>
</evidence>
<dbReference type="STRING" id="1798661.A3D65_03580"/>
<evidence type="ECO:0000256" key="6">
    <source>
        <dbReference type="ARBA" id="ARBA00023004"/>
    </source>
</evidence>
<evidence type="ECO:0000313" key="11">
    <source>
        <dbReference type="Proteomes" id="UP000177996"/>
    </source>
</evidence>
<evidence type="ECO:0000256" key="3">
    <source>
        <dbReference type="ARBA" id="ARBA00022679"/>
    </source>
</evidence>
<evidence type="ECO:0000256" key="4">
    <source>
        <dbReference type="ARBA" id="ARBA00022723"/>
    </source>
</evidence>
<keyword evidence="6" id="KW-0408">Iron</keyword>
<keyword evidence="3" id="KW-0808">Transferase</keyword>
<sequence>MNDRIYLDNAAATPVDPRVLKAMEPFWAKNFANPGAIHKEGVAARKAVEDARGKIAALLGIHADEIVFTGSATESANLALFGAVEAWRKTHQNEIPHIIVSAIEHDAVLEPARKLEGAGVLVTRLQVDARGMVSLVALKKSLTKNTVVVSVMYANNEIGTIQPIREIAKVIRKWKKEIRGVTRDMKPEKAVNFSEVAPFKAKERPQAANDARYPLFHTDATQAANYLDMHVPRLGVDMLTMNAAKIYGPKGVGLLALLRGTPLEPLVVGGGHEGGRRAGTENVPGIVGFAEALRITREIAEKENARLVALRDYAIGELKKIRGIQCPTLRIDPQGRTLYSDLVVNGDEIERLPNNVNFSIQGLDPSSIRPRRNYGSGHEFLALQLDAKGFAVATKSACNETDAETSHVLLALRRANQSGGPQSGIRLSFG</sequence>
<dbReference type="PANTHER" id="PTHR11601">
    <property type="entry name" value="CYSTEINE DESULFURYLASE FAMILY MEMBER"/>
    <property type="match status" value="1"/>
</dbReference>
<organism evidence="10 11">
    <name type="scientific">Candidatus Lloydbacteria bacterium RIFCSPHIGHO2_02_FULL_50_13</name>
    <dbReference type="NCBI Taxonomy" id="1798661"/>
    <lineage>
        <taxon>Bacteria</taxon>
        <taxon>Candidatus Lloydiibacteriota</taxon>
    </lineage>
</organism>
<comment type="similarity">
    <text evidence="2">Belongs to the class-V pyridoxal-phosphate-dependent aminotransferase family. NifS/IscS subfamily.</text>
</comment>
<dbReference type="SUPFAM" id="SSF53383">
    <property type="entry name" value="PLP-dependent transferases"/>
    <property type="match status" value="2"/>
</dbReference>
<feature type="domain" description="Aminotransferase class V" evidence="9">
    <location>
        <begin position="215"/>
        <end position="326"/>
    </location>
</feature>
<comment type="caution">
    <text evidence="10">The sequence shown here is derived from an EMBL/GenBank/DDBJ whole genome shotgun (WGS) entry which is preliminary data.</text>
</comment>
<dbReference type="GO" id="GO:0051536">
    <property type="term" value="F:iron-sulfur cluster binding"/>
    <property type="evidence" value="ECO:0007669"/>
    <property type="project" value="UniProtKB-KW"/>
</dbReference>
<evidence type="ECO:0000313" key="10">
    <source>
        <dbReference type="EMBL" id="OGZ08416.1"/>
    </source>
</evidence>
<dbReference type="InterPro" id="IPR016454">
    <property type="entry name" value="Cysteine_dSase"/>
</dbReference>
<name>A0A1G2D439_9BACT</name>
<evidence type="ECO:0000256" key="5">
    <source>
        <dbReference type="ARBA" id="ARBA00022898"/>
    </source>
</evidence>
<proteinExistence type="inferred from homology"/>
<dbReference type="AlphaFoldDB" id="A0A1G2D439"/>
<keyword evidence="4" id="KW-0479">Metal-binding</keyword>
<dbReference type="InterPro" id="IPR015421">
    <property type="entry name" value="PyrdxlP-dep_Trfase_major"/>
</dbReference>
<evidence type="ECO:0000256" key="2">
    <source>
        <dbReference type="ARBA" id="ARBA00006490"/>
    </source>
</evidence>
<feature type="domain" description="Aminotransferase class V" evidence="9">
    <location>
        <begin position="5"/>
        <end position="173"/>
    </location>
</feature>
<comment type="cofactor">
    <cofactor evidence="1">
        <name>pyridoxal 5'-phosphate</name>
        <dbReference type="ChEBI" id="CHEBI:597326"/>
    </cofactor>
</comment>
<evidence type="ECO:0000256" key="8">
    <source>
        <dbReference type="ARBA" id="ARBA00050776"/>
    </source>
</evidence>
<dbReference type="PANTHER" id="PTHR11601:SF34">
    <property type="entry name" value="CYSTEINE DESULFURASE"/>
    <property type="match status" value="1"/>
</dbReference>
<reference evidence="10 11" key="1">
    <citation type="journal article" date="2016" name="Nat. Commun.">
        <title>Thousands of microbial genomes shed light on interconnected biogeochemical processes in an aquifer system.</title>
        <authorList>
            <person name="Anantharaman K."/>
            <person name="Brown C.T."/>
            <person name="Hug L.A."/>
            <person name="Sharon I."/>
            <person name="Castelle C.J."/>
            <person name="Probst A.J."/>
            <person name="Thomas B.C."/>
            <person name="Singh A."/>
            <person name="Wilkins M.J."/>
            <person name="Karaoz U."/>
            <person name="Brodie E.L."/>
            <person name="Williams K.H."/>
            <person name="Hubbard S.S."/>
            <person name="Banfield J.F."/>
        </authorList>
    </citation>
    <scope>NUCLEOTIDE SEQUENCE [LARGE SCALE GENOMIC DNA]</scope>
</reference>
<feature type="non-terminal residue" evidence="10">
    <location>
        <position position="430"/>
    </location>
</feature>
<evidence type="ECO:0000256" key="7">
    <source>
        <dbReference type="ARBA" id="ARBA00023014"/>
    </source>
</evidence>
<gene>
    <name evidence="10" type="ORF">A3D65_03580</name>
</gene>
<keyword evidence="5" id="KW-0663">Pyridoxal phosphate</keyword>
<dbReference type="EMBL" id="MHLL01000035">
    <property type="protein sequence ID" value="OGZ08416.1"/>
    <property type="molecule type" value="Genomic_DNA"/>
</dbReference>